<protein>
    <submittedName>
        <fullName evidence="3">Uncharacterized protein</fullName>
    </submittedName>
</protein>
<keyword evidence="1" id="KW-0175">Coiled coil</keyword>
<name>A0A067SPB2_GALM3</name>
<accession>A0A067SPB2</accession>
<dbReference type="Proteomes" id="UP000027222">
    <property type="component" value="Unassembled WGS sequence"/>
</dbReference>
<gene>
    <name evidence="3" type="ORF">GALMADRAFT_215164</name>
</gene>
<feature type="region of interest" description="Disordered" evidence="2">
    <location>
        <begin position="355"/>
        <end position="385"/>
    </location>
</feature>
<proteinExistence type="predicted"/>
<evidence type="ECO:0000313" key="4">
    <source>
        <dbReference type="Proteomes" id="UP000027222"/>
    </source>
</evidence>
<organism evidence="3 4">
    <name type="scientific">Galerina marginata (strain CBS 339.88)</name>
    <dbReference type="NCBI Taxonomy" id="685588"/>
    <lineage>
        <taxon>Eukaryota</taxon>
        <taxon>Fungi</taxon>
        <taxon>Dikarya</taxon>
        <taxon>Basidiomycota</taxon>
        <taxon>Agaricomycotina</taxon>
        <taxon>Agaricomycetes</taxon>
        <taxon>Agaricomycetidae</taxon>
        <taxon>Agaricales</taxon>
        <taxon>Agaricineae</taxon>
        <taxon>Strophariaceae</taxon>
        <taxon>Galerina</taxon>
    </lineage>
</organism>
<dbReference type="AlphaFoldDB" id="A0A067SPB2"/>
<reference evidence="4" key="1">
    <citation type="journal article" date="2014" name="Proc. Natl. Acad. Sci. U.S.A.">
        <title>Extensive sampling of basidiomycete genomes demonstrates inadequacy of the white-rot/brown-rot paradigm for wood decay fungi.</title>
        <authorList>
            <person name="Riley R."/>
            <person name="Salamov A.A."/>
            <person name="Brown D.W."/>
            <person name="Nagy L.G."/>
            <person name="Floudas D."/>
            <person name="Held B.W."/>
            <person name="Levasseur A."/>
            <person name="Lombard V."/>
            <person name="Morin E."/>
            <person name="Otillar R."/>
            <person name="Lindquist E.A."/>
            <person name="Sun H."/>
            <person name="LaButti K.M."/>
            <person name="Schmutz J."/>
            <person name="Jabbour D."/>
            <person name="Luo H."/>
            <person name="Baker S.E."/>
            <person name="Pisabarro A.G."/>
            <person name="Walton J.D."/>
            <person name="Blanchette R.A."/>
            <person name="Henrissat B."/>
            <person name="Martin F."/>
            <person name="Cullen D."/>
            <person name="Hibbett D.S."/>
            <person name="Grigoriev I.V."/>
        </authorList>
    </citation>
    <scope>NUCLEOTIDE SEQUENCE [LARGE SCALE GENOMIC DNA]</scope>
    <source>
        <strain evidence="4">CBS 339.88</strain>
    </source>
</reference>
<dbReference type="HOGENOM" id="CLU_683428_0_0_1"/>
<keyword evidence="4" id="KW-1185">Reference proteome</keyword>
<dbReference type="EMBL" id="KL142402">
    <property type="protein sequence ID" value="KDR69504.1"/>
    <property type="molecule type" value="Genomic_DNA"/>
</dbReference>
<evidence type="ECO:0000313" key="3">
    <source>
        <dbReference type="EMBL" id="KDR69504.1"/>
    </source>
</evidence>
<evidence type="ECO:0000256" key="2">
    <source>
        <dbReference type="SAM" id="MobiDB-lite"/>
    </source>
</evidence>
<feature type="coiled-coil region" evidence="1">
    <location>
        <begin position="314"/>
        <end position="341"/>
    </location>
</feature>
<evidence type="ECO:0000256" key="1">
    <source>
        <dbReference type="SAM" id="Coils"/>
    </source>
</evidence>
<sequence>MNNSEQELMADLRKTSNSDSDRIFDTLSTSSVGDRFNEVEELTFRKIKMTQCTNLDKRLSSYGGVICRLSPNWNELNRVLCLFGTLVGTFEEMDEGLLEEKVAFFDEARNWMPLPKMSHEQIAHYRVWSESHSEARGSRSQQESLFARTKFSLAIALPFDHGFNRETALLKRSLEKWRQIQALFEKECQMVEGNRAIDHNIHADPQNRIVVVGDLSSCKHEFDEFTVVLFTQLYGVMAEVLDREVLTTIRIDEGGTADAGMNCIQFKILQDGGGGTYRTRTTIEAAVRSFILKSVTGKARTKKSTCGLEDGLLRSRIEEKKELLTERYEERERRMMSSKKQRGLHARLGYLQKDGRDGVALGSSPSGERCGKEAGFPGNQCRSQTHTKLPCNRCRSQTLYNVA</sequence>